<dbReference type="GO" id="GO:0015074">
    <property type="term" value="P:DNA integration"/>
    <property type="evidence" value="ECO:0007669"/>
    <property type="project" value="InterPro"/>
</dbReference>
<dbReference type="SUPFAM" id="SSF56349">
    <property type="entry name" value="DNA breaking-rejoining enzymes"/>
    <property type="match status" value="1"/>
</dbReference>
<evidence type="ECO:0000313" key="3">
    <source>
        <dbReference type="Proteomes" id="UP000038083"/>
    </source>
</evidence>
<evidence type="ECO:0000313" key="2">
    <source>
        <dbReference type="EMBL" id="CEN36994.1"/>
    </source>
</evidence>
<dbReference type="AlphaFoldDB" id="A0A0B7HIB0"/>
<gene>
    <name evidence="2" type="ORF">CCYN74_210004</name>
</gene>
<dbReference type="InterPro" id="IPR011010">
    <property type="entry name" value="DNA_brk_join_enz"/>
</dbReference>
<dbReference type="Proteomes" id="UP000038083">
    <property type="component" value="Unassembled WGS sequence"/>
</dbReference>
<name>A0A0B7HIB0_9FLAO</name>
<evidence type="ECO:0000256" key="1">
    <source>
        <dbReference type="ARBA" id="ARBA00023172"/>
    </source>
</evidence>
<dbReference type="GO" id="GO:0006310">
    <property type="term" value="P:DNA recombination"/>
    <property type="evidence" value="ECO:0007669"/>
    <property type="project" value="UniProtKB-KW"/>
</dbReference>
<proteinExistence type="predicted"/>
<dbReference type="GO" id="GO:0003677">
    <property type="term" value="F:DNA binding"/>
    <property type="evidence" value="ECO:0007669"/>
    <property type="project" value="InterPro"/>
</dbReference>
<sequence length="95" mass="10842">MNDYLKELGELAGINEPIRETYYIGNERFDEVTPKYALLGTHTGRRTFICNALSLGIPPQVVMKWTGHSDYKAMKPYIDIADETKANAMEKFNLL</sequence>
<dbReference type="InterPro" id="IPR013762">
    <property type="entry name" value="Integrase-like_cat_sf"/>
</dbReference>
<keyword evidence="1" id="KW-0233">DNA recombination</keyword>
<dbReference type="Gene3D" id="1.10.443.10">
    <property type="entry name" value="Intergrase catalytic core"/>
    <property type="match status" value="1"/>
</dbReference>
<reference evidence="2 3" key="1">
    <citation type="submission" date="2015-01" db="EMBL/GenBank/DDBJ databases">
        <authorList>
            <person name="MANFREDI Pablo"/>
        </authorList>
    </citation>
    <scope>NUCLEOTIDE SEQUENCE [LARGE SCALE GENOMIC DNA]</scope>
    <source>
        <strain evidence="2 3">Ccy74</strain>
    </source>
</reference>
<accession>A0A0B7HIB0</accession>
<dbReference type="EMBL" id="CDOG01000014">
    <property type="protein sequence ID" value="CEN36994.1"/>
    <property type="molecule type" value="Genomic_DNA"/>
</dbReference>
<protein>
    <submittedName>
        <fullName evidence="2">Site-specific recombinase, phage integrase family</fullName>
    </submittedName>
</protein>
<organism evidence="2 3">
    <name type="scientific">Capnocytophaga cynodegmi</name>
    <dbReference type="NCBI Taxonomy" id="28189"/>
    <lineage>
        <taxon>Bacteria</taxon>
        <taxon>Pseudomonadati</taxon>
        <taxon>Bacteroidota</taxon>
        <taxon>Flavobacteriia</taxon>
        <taxon>Flavobacteriales</taxon>
        <taxon>Flavobacteriaceae</taxon>
        <taxon>Capnocytophaga</taxon>
    </lineage>
</organism>